<dbReference type="InterPro" id="IPR029033">
    <property type="entry name" value="His_PPase_superfam"/>
</dbReference>
<dbReference type="EMBL" id="JACIFU010000005">
    <property type="protein sequence ID" value="MBB4175742.1"/>
    <property type="molecule type" value="Genomic_DNA"/>
</dbReference>
<dbReference type="InterPro" id="IPR050275">
    <property type="entry name" value="PGM_Phosphatase"/>
</dbReference>
<dbReference type="PANTHER" id="PTHR48100">
    <property type="entry name" value="BROAD-SPECIFICITY PHOSPHATASE YOR283W-RELATED"/>
    <property type="match status" value="1"/>
</dbReference>
<dbReference type="Gene3D" id="3.40.50.1240">
    <property type="entry name" value="Phosphoglycerate mutase-like"/>
    <property type="match status" value="1"/>
</dbReference>
<accession>A0A7W6MCJ0</accession>
<dbReference type="EC" id="5.4.2.12" evidence="3"/>
<dbReference type="RefSeq" id="WP_025054077.1">
    <property type="nucleotide sequence ID" value="NZ_JACIFU010000005.1"/>
</dbReference>
<dbReference type="InterPro" id="IPR001345">
    <property type="entry name" value="PG/BPGM_mutase_AS"/>
</dbReference>
<dbReference type="SMART" id="SM00855">
    <property type="entry name" value="PGAM"/>
    <property type="match status" value="1"/>
</dbReference>
<feature type="binding site" evidence="2">
    <location>
        <begin position="11"/>
        <end position="18"/>
    </location>
    <ligand>
        <name>substrate</name>
    </ligand>
</feature>
<feature type="binding site" evidence="2">
    <location>
        <position position="63"/>
    </location>
    <ligand>
        <name>substrate</name>
    </ligand>
</feature>
<dbReference type="PANTHER" id="PTHR48100:SF59">
    <property type="entry name" value="ADENOSYLCOBALAMIN_ALPHA-RIBAZOLE PHOSPHATASE"/>
    <property type="match status" value="1"/>
</dbReference>
<comment type="caution">
    <text evidence="3">The sequence shown here is derived from an EMBL/GenBank/DDBJ whole genome shotgun (WGS) entry which is preliminary data.</text>
</comment>
<feature type="active site" description="Proton donor/acceptor" evidence="1">
    <location>
        <position position="87"/>
    </location>
</feature>
<reference evidence="3 4" key="1">
    <citation type="submission" date="2020-08" db="EMBL/GenBank/DDBJ databases">
        <title>Genomic Encyclopedia of Type Strains, Phase IV (KMG-IV): sequencing the most valuable type-strain genomes for metagenomic binning, comparative biology and taxonomic classification.</title>
        <authorList>
            <person name="Goeker M."/>
        </authorList>
    </citation>
    <scope>NUCLEOTIDE SEQUENCE [LARGE SCALE GENOMIC DNA]</scope>
    <source>
        <strain evidence="3 4">DSM 101015</strain>
    </source>
</reference>
<gene>
    <name evidence="3" type="ORF">GGR93_003545</name>
</gene>
<dbReference type="SUPFAM" id="SSF53254">
    <property type="entry name" value="Phosphoglycerate mutase-like"/>
    <property type="match status" value="1"/>
</dbReference>
<evidence type="ECO:0000313" key="4">
    <source>
        <dbReference type="Proteomes" id="UP000565745"/>
    </source>
</evidence>
<evidence type="ECO:0000256" key="2">
    <source>
        <dbReference type="PIRSR" id="PIRSR613078-2"/>
    </source>
</evidence>
<dbReference type="GO" id="GO:0004619">
    <property type="term" value="F:phosphoglycerate mutase activity"/>
    <property type="evidence" value="ECO:0007669"/>
    <property type="project" value="UniProtKB-EC"/>
</dbReference>
<dbReference type="CDD" id="cd07067">
    <property type="entry name" value="HP_PGM_like"/>
    <property type="match status" value="1"/>
</dbReference>
<feature type="active site" description="Tele-phosphohistidine intermediate" evidence="1">
    <location>
        <position position="12"/>
    </location>
</feature>
<sequence length="190" mass="20679">MSRFPPLFILRHGETEWNAQGRLQGRFDSELTAQGLAQAKSQHRILAQQQLAGFAAISSPQGRAYATAKIALSGLVSPIKTDPALSEIGLGQWAGKNRVEMVRESGARDGFALYELAPEGEGFDALHARCQKFLKELRHPSVVVTHGITSRMLRLILTDQPIGALRSIDGGQGVVFHLSEGKQRRLTLGA</sequence>
<proteinExistence type="predicted"/>
<dbReference type="Pfam" id="PF00300">
    <property type="entry name" value="His_Phos_1"/>
    <property type="match status" value="1"/>
</dbReference>
<evidence type="ECO:0000313" key="3">
    <source>
        <dbReference type="EMBL" id="MBB4175742.1"/>
    </source>
</evidence>
<evidence type="ECO:0000256" key="1">
    <source>
        <dbReference type="PIRSR" id="PIRSR613078-1"/>
    </source>
</evidence>
<name>A0A7W6MCJ0_9RHOB</name>
<organism evidence="3 4">
    <name type="scientific">Sulfitobacter noctilucicola</name>
    <dbReference type="NCBI Taxonomy" id="1342301"/>
    <lineage>
        <taxon>Bacteria</taxon>
        <taxon>Pseudomonadati</taxon>
        <taxon>Pseudomonadota</taxon>
        <taxon>Alphaproteobacteria</taxon>
        <taxon>Rhodobacterales</taxon>
        <taxon>Roseobacteraceae</taxon>
        <taxon>Sulfitobacter</taxon>
    </lineage>
</organism>
<dbReference type="GO" id="GO:0005737">
    <property type="term" value="C:cytoplasm"/>
    <property type="evidence" value="ECO:0007669"/>
    <property type="project" value="TreeGrafter"/>
</dbReference>
<dbReference type="PROSITE" id="PS00175">
    <property type="entry name" value="PG_MUTASE"/>
    <property type="match status" value="1"/>
</dbReference>
<dbReference type="GO" id="GO:0016791">
    <property type="term" value="F:phosphatase activity"/>
    <property type="evidence" value="ECO:0007669"/>
    <property type="project" value="TreeGrafter"/>
</dbReference>
<dbReference type="AlphaFoldDB" id="A0A7W6MCJ0"/>
<dbReference type="OrthoDB" id="9781415at2"/>
<dbReference type="InterPro" id="IPR013078">
    <property type="entry name" value="His_Pase_superF_clade-1"/>
</dbReference>
<protein>
    <submittedName>
        <fullName evidence="3">Putative phosphoglycerate mutase</fullName>
        <ecNumber evidence="3">5.4.2.12</ecNumber>
    </submittedName>
</protein>
<keyword evidence="3" id="KW-0413">Isomerase</keyword>
<dbReference type="Proteomes" id="UP000565745">
    <property type="component" value="Unassembled WGS sequence"/>
</dbReference>
<keyword evidence="4" id="KW-1185">Reference proteome</keyword>